<evidence type="ECO:0000313" key="2">
    <source>
        <dbReference type="EMBL" id="MFD2738958.1"/>
    </source>
</evidence>
<evidence type="ECO:0000313" key="3">
    <source>
        <dbReference type="Proteomes" id="UP001597474"/>
    </source>
</evidence>
<dbReference type="Proteomes" id="UP001597474">
    <property type="component" value="Unassembled WGS sequence"/>
</dbReference>
<protein>
    <submittedName>
        <fullName evidence="2">NACHT domain-containing protein</fullName>
    </submittedName>
</protein>
<dbReference type="SUPFAM" id="SSF52540">
    <property type="entry name" value="P-loop containing nucleoside triphosphate hydrolases"/>
    <property type="match status" value="1"/>
</dbReference>
<dbReference type="InterPro" id="IPR007111">
    <property type="entry name" value="NACHT_NTPase"/>
</dbReference>
<reference evidence="3" key="1">
    <citation type="journal article" date="2019" name="Int. J. Syst. Evol. Microbiol.">
        <title>The Global Catalogue of Microorganisms (GCM) 10K type strain sequencing project: providing services to taxonomists for standard genome sequencing and annotation.</title>
        <authorList>
            <consortium name="The Broad Institute Genomics Platform"/>
            <consortium name="The Broad Institute Genome Sequencing Center for Infectious Disease"/>
            <person name="Wu L."/>
            <person name="Ma J."/>
        </authorList>
    </citation>
    <scope>NUCLEOTIDE SEQUENCE [LARGE SCALE GENOMIC DNA]</scope>
    <source>
        <strain evidence="3">TISTR 2562</strain>
    </source>
</reference>
<feature type="domain" description="NACHT" evidence="1">
    <location>
        <begin position="132"/>
        <end position="276"/>
    </location>
</feature>
<name>A0ABW5TZ78_9RHOB</name>
<dbReference type="PANTHER" id="PTHR46844:SF1">
    <property type="entry name" value="SLR5058 PROTEIN"/>
    <property type="match status" value="1"/>
</dbReference>
<organism evidence="2 3">
    <name type="scientific">Sulfitobacter aestuarii</name>
    <dbReference type="NCBI Taxonomy" id="2161676"/>
    <lineage>
        <taxon>Bacteria</taxon>
        <taxon>Pseudomonadati</taxon>
        <taxon>Pseudomonadota</taxon>
        <taxon>Alphaproteobacteria</taxon>
        <taxon>Rhodobacterales</taxon>
        <taxon>Roseobacteraceae</taxon>
        <taxon>Sulfitobacter</taxon>
    </lineage>
</organism>
<accession>A0ABW5TZ78</accession>
<dbReference type="EMBL" id="JBHUMP010000003">
    <property type="protein sequence ID" value="MFD2738958.1"/>
    <property type="molecule type" value="Genomic_DNA"/>
</dbReference>
<comment type="caution">
    <text evidence="2">The sequence shown here is derived from an EMBL/GenBank/DDBJ whole genome shotgun (WGS) entry which is preliminary data.</text>
</comment>
<dbReference type="Pfam" id="PF05729">
    <property type="entry name" value="NACHT"/>
    <property type="match status" value="1"/>
</dbReference>
<gene>
    <name evidence="2" type="ORF">ACFSUD_05220</name>
</gene>
<evidence type="ECO:0000259" key="1">
    <source>
        <dbReference type="Pfam" id="PF05729"/>
    </source>
</evidence>
<dbReference type="PANTHER" id="PTHR46844">
    <property type="entry name" value="SLR5058 PROTEIN"/>
    <property type="match status" value="1"/>
</dbReference>
<dbReference type="Gene3D" id="3.40.50.300">
    <property type="entry name" value="P-loop containing nucleotide triphosphate hydrolases"/>
    <property type="match status" value="1"/>
</dbReference>
<dbReference type="InterPro" id="IPR027417">
    <property type="entry name" value="P-loop_NTPase"/>
</dbReference>
<keyword evidence="3" id="KW-1185">Reference proteome</keyword>
<proteinExistence type="predicted"/>
<sequence length="663" mass="76522">MEHDSARLDGVLHTMLPRSIVLHETSFYDASNNLNEENAEIAAQVATQLIKDSLSGLYGPISQFVTVKRAQFFENFSAYCKLVYGRSSLVRTLYSKNKPMPLDEVYVKTRFSQGAEVLTDVQLTAKFAAGQRVVVKGNGGSGKTIFLKHLWLSRFQQPEGRIPIFVELRRLNDLKSIDILAFCRNELQSDMSFGKGVFEKLCEAGKFEFIFDGFDEVNRESRKTVERQLISISEKYRKCCFLISGREDDRFSSWGEFEIYSVSPLSLEDVRELIEKIPFDRKVKKKFLETLKEDFYRQHKSFLSSPLLACMMLMTFNENATIPSKLTEFYKSAFQTLLTWHDATKDSFERDRSLSVDEFRRVFSTFCLVSYYDQAFEFDDETFRRYMQKSLDYHGIEANLDDVINDVCESANLLQKDGLKYLFVHRSFQEYFAAECAMQVVSGKASEFLKVFAKRLRDTVFAMCYELHPELVFDKYFSERFDWIRDVDFLNDVKGGMRQENPWICSSITAECRHLKGDLLVTDIRVEIDDERREALQVISLCGRVRDTNLLDPADLALHSVFQSVKAVSKDGILSQLDGASLRIKLSFVGGGHKLSVRNSGELKFPTTETKKFRPKIVSALSDNLKRNRKLVNEYYRCARDMIVSLEKERQTKEKSIDDILGI</sequence>